<dbReference type="InterPro" id="IPR037119">
    <property type="entry name" value="Haem_oxidase_HugZ-like_sf"/>
</dbReference>
<dbReference type="OrthoDB" id="3381348at2"/>
<feature type="domain" description="DUF2470" evidence="1">
    <location>
        <begin position="177"/>
        <end position="247"/>
    </location>
</feature>
<evidence type="ECO:0000313" key="4">
    <source>
        <dbReference type="Proteomes" id="UP000220914"/>
    </source>
</evidence>
<dbReference type="SUPFAM" id="SSF50475">
    <property type="entry name" value="FMN-binding split barrel"/>
    <property type="match status" value="1"/>
</dbReference>
<reference evidence="2 5" key="2">
    <citation type="journal article" date="2019" name="Emerg. Microbes Infect.">
        <title>Comprehensive subspecies identification of 175 nontuberculous mycobacteria species based on 7547 genomic profiles.</title>
        <authorList>
            <person name="Matsumoto Y."/>
            <person name="Kinjo T."/>
            <person name="Motooka D."/>
            <person name="Nabeya D."/>
            <person name="Jung N."/>
            <person name="Uechi K."/>
            <person name="Horii T."/>
            <person name="Iida T."/>
            <person name="Fujita J."/>
            <person name="Nakamura S."/>
        </authorList>
    </citation>
    <scope>NUCLEOTIDE SEQUENCE [LARGE SCALE GENOMIC DNA]</scope>
    <source>
        <strain evidence="2 5">JCM 6377</strain>
    </source>
</reference>
<evidence type="ECO:0000313" key="2">
    <source>
        <dbReference type="EMBL" id="GFG53811.1"/>
    </source>
</evidence>
<dbReference type="Gene3D" id="3.20.180.10">
    <property type="entry name" value="PNP-oxidase-like"/>
    <property type="match status" value="1"/>
</dbReference>
<protein>
    <submittedName>
        <fullName evidence="3">DUF2470 domain-containing protein</fullName>
    </submittedName>
    <submittedName>
        <fullName evidence="2">Prephenate dehydratase</fullName>
    </submittedName>
</protein>
<dbReference type="EMBL" id="BLKS01000001">
    <property type="protein sequence ID" value="GFG53811.1"/>
    <property type="molecule type" value="Genomic_DNA"/>
</dbReference>
<name>A0A2A7N3N6_MYCAG</name>
<organism evidence="3 4">
    <name type="scientific">Mycolicibacterium agri</name>
    <name type="common">Mycobacterium agri</name>
    <dbReference type="NCBI Taxonomy" id="36811"/>
    <lineage>
        <taxon>Bacteria</taxon>
        <taxon>Bacillati</taxon>
        <taxon>Actinomycetota</taxon>
        <taxon>Actinomycetes</taxon>
        <taxon>Mycobacteriales</taxon>
        <taxon>Mycobacteriaceae</taxon>
        <taxon>Mycolicibacterium</taxon>
    </lineage>
</organism>
<dbReference type="Proteomes" id="UP000465302">
    <property type="component" value="Unassembled WGS sequence"/>
</dbReference>
<evidence type="ECO:0000313" key="3">
    <source>
        <dbReference type="EMBL" id="PEG38373.1"/>
    </source>
</evidence>
<dbReference type="AlphaFoldDB" id="A0A2A7N3N6"/>
<dbReference type="RefSeq" id="WP_097940515.1">
    <property type="nucleotide sequence ID" value="NZ_BLKS01000001.1"/>
</dbReference>
<reference evidence="2" key="3">
    <citation type="submission" date="2020-02" db="EMBL/GenBank/DDBJ databases">
        <authorList>
            <person name="Matsumoto Y."/>
            <person name="Motooka D."/>
            <person name="Nakamura S."/>
        </authorList>
    </citation>
    <scope>NUCLEOTIDE SEQUENCE</scope>
    <source>
        <strain evidence="2">JCM 6377</strain>
    </source>
</reference>
<evidence type="ECO:0000313" key="5">
    <source>
        <dbReference type="Proteomes" id="UP000465302"/>
    </source>
</evidence>
<comment type="caution">
    <text evidence="3">The sequence shown here is derived from an EMBL/GenBank/DDBJ whole genome shotgun (WGS) entry which is preliminary data.</text>
</comment>
<dbReference type="InterPro" id="IPR019595">
    <property type="entry name" value="DUF2470"/>
</dbReference>
<proteinExistence type="predicted"/>
<accession>A0A2A7N3N6</accession>
<gene>
    <name evidence="3" type="ORF">CQY20_13075</name>
    <name evidence="2" type="ORF">MAGR_52520</name>
</gene>
<dbReference type="EMBL" id="PDCP01000020">
    <property type="protein sequence ID" value="PEG38373.1"/>
    <property type="molecule type" value="Genomic_DNA"/>
</dbReference>
<dbReference type="Pfam" id="PF10615">
    <property type="entry name" value="DUF2470"/>
    <property type="match status" value="1"/>
</dbReference>
<reference evidence="3 4" key="1">
    <citation type="submission" date="2017-10" db="EMBL/GenBank/DDBJ databases">
        <title>The new phylogeny of genus Mycobacterium.</title>
        <authorList>
            <person name="Tortoli E."/>
            <person name="Trovato A."/>
            <person name="Cirillo D.M."/>
        </authorList>
    </citation>
    <scope>NUCLEOTIDE SEQUENCE [LARGE SCALE GENOMIC DNA]</scope>
    <source>
        <strain evidence="3 4">CCUG37673</strain>
    </source>
</reference>
<evidence type="ECO:0000259" key="1">
    <source>
        <dbReference type="Pfam" id="PF10615"/>
    </source>
</evidence>
<keyword evidence="4" id="KW-1185">Reference proteome</keyword>
<sequence>MAAPATTTAPTTAERIRSTCARAGGAMLAIEGVEPTTCAVHHLLGDGSFAITVPVHGVVAEMAISAGAAGVQAVLEMTDYAPLPLREPVRSLVWIRGSVHAVPDGEVPALLDLIAEENPNPALLQVNSTNPADCDDRLTLVRLEVESVVAADSTGAESIGVSALLQARPDPFAAMESCWLRHMEVAHRDVIDRLADRLPPSLRRGRVRPLGLDRYGVQLRVENDEGDHDVRLAFPKPVDDVTGLSKAIRILMGCPFLNGLRARRPLP</sequence>
<dbReference type="Proteomes" id="UP000220914">
    <property type="component" value="Unassembled WGS sequence"/>
</dbReference>